<dbReference type="OrthoDB" id="644687at2"/>
<dbReference type="RefSeq" id="WP_013767618.1">
    <property type="nucleotide sequence ID" value="NC_015510.1"/>
</dbReference>
<dbReference type="AlphaFoldDB" id="F4L623"/>
<feature type="chain" id="PRO_5003317586" evidence="2">
    <location>
        <begin position="27"/>
        <end position="364"/>
    </location>
</feature>
<keyword evidence="5" id="KW-1185">Reference proteome</keyword>
<dbReference type="InterPro" id="IPR032466">
    <property type="entry name" value="Metal_Hydrolase"/>
</dbReference>
<reference key="2">
    <citation type="submission" date="2011-04" db="EMBL/GenBank/DDBJ databases">
        <title>Complete sequence of chromosome of Haliscomenobacter hydrossis DSM 1100.</title>
        <authorList>
            <consortium name="US DOE Joint Genome Institute (JGI-PGF)"/>
            <person name="Lucas S."/>
            <person name="Han J."/>
            <person name="Lapidus A."/>
            <person name="Bruce D."/>
            <person name="Goodwin L."/>
            <person name="Pitluck S."/>
            <person name="Peters L."/>
            <person name="Kyrpides N."/>
            <person name="Mavromatis K."/>
            <person name="Ivanova N."/>
            <person name="Ovchinnikova G."/>
            <person name="Pagani I."/>
            <person name="Daligault H."/>
            <person name="Detter J.C."/>
            <person name="Han C."/>
            <person name="Land M."/>
            <person name="Hauser L."/>
            <person name="Markowitz V."/>
            <person name="Cheng J.-F."/>
            <person name="Hugenholtz P."/>
            <person name="Woyke T."/>
            <person name="Wu D."/>
            <person name="Verbarg S."/>
            <person name="Frueling A."/>
            <person name="Brambilla E."/>
            <person name="Klenk H.-P."/>
            <person name="Eisen J.A."/>
        </authorList>
    </citation>
    <scope>NUCLEOTIDE SEQUENCE</scope>
    <source>
        <strain>DSM 1100</strain>
    </source>
</reference>
<dbReference type="GO" id="GO:0019748">
    <property type="term" value="P:secondary metabolic process"/>
    <property type="evidence" value="ECO:0007669"/>
    <property type="project" value="TreeGrafter"/>
</dbReference>
<dbReference type="SUPFAM" id="SSF51556">
    <property type="entry name" value="Metallo-dependent hydrolases"/>
    <property type="match status" value="1"/>
</dbReference>
<accession>F4L623</accession>
<dbReference type="EMBL" id="CP002691">
    <property type="protein sequence ID" value="AEE53083.1"/>
    <property type="molecule type" value="Genomic_DNA"/>
</dbReference>
<dbReference type="PANTHER" id="PTHR21240">
    <property type="entry name" value="2-AMINO-3-CARBOXYLMUCONATE-6-SEMIALDEHYDE DECARBOXYLASE"/>
    <property type="match status" value="1"/>
</dbReference>
<feature type="domain" description="Amidohydrolase-related" evidence="3">
    <location>
        <begin position="93"/>
        <end position="363"/>
    </location>
</feature>
<dbReference type="Pfam" id="PF04909">
    <property type="entry name" value="Amidohydro_2"/>
    <property type="match status" value="1"/>
</dbReference>
<dbReference type="STRING" id="760192.Halhy_5258"/>
<dbReference type="InterPro" id="IPR032465">
    <property type="entry name" value="ACMSD"/>
</dbReference>
<dbReference type="Proteomes" id="UP000008461">
    <property type="component" value="Chromosome"/>
</dbReference>
<keyword evidence="2" id="KW-0732">Signal</keyword>
<evidence type="ECO:0000256" key="2">
    <source>
        <dbReference type="SAM" id="SignalP"/>
    </source>
</evidence>
<keyword evidence="1" id="KW-0456">Lyase</keyword>
<sequence>MTTKCHHLYSFLLLAIPALVSTYTYGQDVQELKLKDYRPVSIYKTPQANIMKAKYPAIDLHTHDYPKTDAEVDNWVSIMNEVGVEKSVILSYNTGAAFDAIVKKYSRYPDRFEVWCGFDYTGMDQPDWSQRAVAELVRCHQMGARGVGELGDKGLGELYSKPTPGLGMHINDPRMKPLLAKCAELGMPISIHVAEDAWMYLPADPSNDGLMNAAKWKVDMTKPGILDHDQLVTTLEEAVRDNPKTTFIACHLANCNADLNQLGKLLDRYPNLYADVSARYAEFAPIPRFAKAFMEKYSDRLVYGTDMGFSTEMYRTTFRILESADEHFYELNRFGYHWPLYGLDLSPKTLKKMYYGNARRIMGR</sequence>
<dbReference type="KEGG" id="hhy:Halhy_5258"/>
<protein>
    <submittedName>
        <fullName evidence="4">Amidohydrolase 2</fullName>
    </submittedName>
</protein>
<dbReference type="PANTHER" id="PTHR21240:SF28">
    <property type="entry name" value="ISO-OROTATE DECARBOXYLASE (EUROFUNG)"/>
    <property type="match status" value="1"/>
</dbReference>
<reference evidence="4 5" key="1">
    <citation type="journal article" date="2011" name="Stand. Genomic Sci.">
        <title>Complete genome sequence of Haliscomenobacter hydrossis type strain (O).</title>
        <authorList>
            <consortium name="US DOE Joint Genome Institute (JGI-PGF)"/>
            <person name="Daligault H."/>
            <person name="Lapidus A."/>
            <person name="Zeytun A."/>
            <person name="Nolan M."/>
            <person name="Lucas S."/>
            <person name="Del Rio T.G."/>
            <person name="Tice H."/>
            <person name="Cheng J.F."/>
            <person name="Tapia R."/>
            <person name="Han C."/>
            <person name="Goodwin L."/>
            <person name="Pitluck S."/>
            <person name="Liolios K."/>
            <person name="Pagani I."/>
            <person name="Ivanova N."/>
            <person name="Huntemann M."/>
            <person name="Mavromatis K."/>
            <person name="Mikhailova N."/>
            <person name="Pati A."/>
            <person name="Chen A."/>
            <person name="Palaniappan K."/>
            <person name="Land M."/>
            <person name="Hauser L."/>
            <person name="Brambilla E.M."/>
            <person name="Rohde M."/>
            <person name="Verbarg S."/>
            <person name="Goker M."/>
            <person name="Bristow J."/>
            <person name="Eisen J.A."/>
            <person name="Markowitz V."/>
            <person name="Hugenholtz P."/>
            <person name="Kyrpides N.C."/>
            <person name="Klenk H.P."/>
            <person name="Woyke T."/>
        </authorList>
    </citation>
    <scope>NUCLEOTIDE SEQUENCE [LARGE SCALE GENOMIC DNA]</scope>
    <source>
        <strain evidence="5">ATCC 27775 / DSM 1100 / LMG 10767 / O</strain>
    </source>
</reference>
<name>F4L623_HALH1</name>
<evidence type="ECO:0000259" key="3">
    <source>
        <dbReference type="Pfam" id="PF04909"/>
    </source>
</evidence>
<dbReference type="Gene3D" id="3.20.20.140">
    <property type="entry name" value="Metal-dependent hydrolases"/>
    <property type="match status" value="1"/>
</dbReference>
<dbReference type="GO" id="GO:0016787">
    <property type="term" value="F:hydrolase activity"/>
    <property type="evidence" value="ECO:0007669"/>
    <property type="project" value="InterPro"/>
</dbReference>
<dbReference type="GO" id="GO:0005737">
    <property type="term" value="C:cytoplasm"/>
    <property type="evidence" value="ECO:0007669"/>
    <property type="project" value="TreeGrafter"/>
</dbReference>
<gene>
    <name evidence="4" type="ordered locus">Halhy_5258</name>
</gene>
<organism evidence="4 5">
    <name type="scientific">Haliscomenobacter hydrossis (strain ATCC 27775 / DSM 1100 / LMG 10767 / O)</name>
    <dbReference type="NCBI Taxonomy" id="760192"/>
    <lineage>
        <taxon>Bacteria</taxon>
        <taxon>Pseudomonadati</taxon>
        <taxon>Bacteroidota</taxon>
        <taxon>Saprospiria</taxon>
        <taxon>Saprospirales</taxon>
        <taxon>Haliscomenobacteraceae</taxon>
        <taxon>Haliscomenobacter</taxon>
    </lineage>
</organism>
<dbReference type="InterPro" id="IPR006680">
    <property type="entry name" value="Amidohydro-rel"/>
</dbReference>
<proteinExistence type="predicted"/>
<evidence type="ECO:0000313" key="4">
    <source>
        <dbReference type="EMBL" id="AEE53083.1"/>
    </source>
</evidence>
<evidence type="ECO:0000313" key="5">
    <source>
        <dbReference type="Proteomes" id="UP000008461"/>
    </source>
</evidence>
<dbReference type="GO" id="GO:0016831">
    <property type="term" value="F:carboxy-lyase activity"/>
    <property type="evidence" value="ECO:0007669"/>
    <property type="project" value="InterPro"/>
</dbReference>
<dbReference type="eggNOG" id="COG2159">
    <property type="taxonomic scope" value="Bacteria"/>
</dbReference>
<dbReference type="HOGENOM" id="CLU_039043_0_0_10"/>
<feature type="signal peptide" evidence="2">
    <location>
        <begin position="1"/>
        <end position="26"/>
    </location>
</feature>
<evidence type="ECO:0000256" key="1">
    <source>
        <dbReference type="ARBA" id="ARBA00023239"/>
    </source>
</evidence>